<dbReference type="SUPFAM" id="SSF53098">
    <property type="entry name" value="Ribonuclease H-like"/>
    <property type="match status" value="1"/>
</dbReference>
<dbReference type="InterPro" id="IPR002156">
    <property type="entry name" value="RNaseH_domain"/>
</dbReference>
<accession>A0AAV0DK26</accession>
<gene>
    <name evidence="2" type="ORF">CEPIT_LOCUS16169</name>
</gene>
<comment type="caution">
    <text evidence="2">The sequence shown here is derived from an EMBL/GenBank/DDBJ whole genome shotgun (WGS) entry which is preliminary data.</text>
</comment>
<dbReference type="Proteomes" id="UP001152523">
    <property type="component" value="Unassembled WGS sequence"/>
</dbReference>
<name>A0AAV0DK26_9ASTE</name>
<dbReference type="CDD" id="cd06222">
    <property type="entry name" value="RNase_H_like"/>
    <property type="match status" value="1"/>
</dbReference>
<dbReference type="EMBL" id="CAMAPF010000118">
    <property type="protein sequence ID" value="CAH9102928.1"/>
    <property type="molecule type" value="Genomic_DNA"/>
</dbReference>
<dbReference type="InterPro" id="IPR036397">
    <property type="entry name" value="RNaseH_sf"/>
</dbReference>
<reference evidence="2" key="1">
    <citation type="submission" date="2022-07" db="EMBL/GenBank/DDBJ databases">
        <authorList>
            <person name="Macas J."/>
            <person name="Novak P."/>
            <person name="Neumann P."/>
        </authorList>
    </citation>
    <scope>NUCLEOTIDE SEQUENCE</scope>
</reference>
<dbReference type="GO" id="GO:0003676">
    <property type="term" value="F:nucleic acid binding"/>
    <property type="evidence" value="ECO:0007669"/>
    <property type="project" value="InterPro"/>
</dbReference>
<evidence type="ECO:0000313" key="2">
    <source>
        <dbReference type="EMBL" id="CAH9102928.1"/>
    </source>
</evidence>
<dbReference type="Gene3D" id="3.30.420.10">
    <property type="entry name" value="Ribonuclease H-like superfamily/Ribonuclease H"/>
    <property type="match status" value="1"/>
</dbReference>
<dbReference type="Pfam" id="PF13456">
    <property type="entry name" value="RVT_3"/>
    <property type="match status" value="1"/>
</dbReference>
<evidence type="ECO:0000313" key="3">
    <source>
        <dbReference type="Proteomes" id="UP001152523"/>
    </source>
</evidence>
<evidence type="ECO:0000259" key="1">
    <source>
        <dbReference type="Pfam" id="PF13456"/>
    </source>
</evidence>
<organism evidence="2 3">
    <name type="scientific">Cuscuta epithymum</name>
    <dbReference type="NCBI Taxonomy" id="186058"/>
    <lineage>
        <taxon>Eukaryota</taxon>
        <taxon>Viridiplantae</taxon>
        <taxon>Streptophyta</taxon>
        <taxon>Embryophyta</taxon>
        <taxon>Tracheophyta</taxon>
        <taxon>Spermatophyta</taxon>
        <taxon>Magnoliopsida</taxon>
        <taxon>eudicotyledons</taxon>
        <taxon>Gunneridae</taxon>
        <taxon>Pentapetalae</taxon>
        <taxon>asterids</taxon>
        <taxon>lamiids</taxon>
        <taxon>Solanales</taxon>
        <taxon>Convolvulaceae</taxon>
        <taxon>Cuscuteae</taxon>
        <taxon>Cuscuta</taxon>
        <taxon>Cuscuta subgen. Cuscuta</taxon>
    </lineage>
</organism>
<keyword evidence="3" id="KW-1185">Reference proteome</keyword>
<dbReference type="InterPro" id="IPR044730">
    <property type="entry name" value="RNase_H-like_dom_plant"/>
</dbReference>
<dbReference type="InterPro" id="IPR053151">
    <property type="entry name" value="RNase_H-like"/>
</dbReference>
<feature type="domain" description="RNase H type-1" evidence="1">
    <location>
        <begin position="114"/>
        <end position="228"/>
    </location>
</feature>
<dbReference type="PANTHER" id="PTHR47723">
    <property type="entry name" value="OS05G0353850 PROTEIN"/>
    <property type="match status" value="1"/>
</dbReference>
<sequence>MDYGNFLLWRHDTGKKSLIDLFRKNLPGIICWFIWKTYSSIIWGNGGDSPNPDKIILQIKLYTQTWISGISISTYREIGNVLADEGLIPRNFTNQHFRMQIIKWVKPRKKCKLNVDASYLSGNAFGGAIMRDENGGLRSAISFPVQASSPLDAELRAIFFAVDWAIDLGFESFQVETDSALALKYIEGKAGRRWEDRIQATTQICFSKRITFRHTLREGNWAAHHLAQIAVDSPKIYSQIDQLPIFVKRSYWMDFYGIPSFRY</sequence>
<dbReference type="InterPro" id="IPR012337">
    <property type="entry name" value="RNaseH-like_sf"/>
</dbReference>
<protein>
    <recommendedName>
        <fullName evidence="1">RNase H type-1 domain-containing protein</fullName>
    </recommendedName>
</protein>
<dbReference type="PANTHER" id="PTHR47723:SF19">
    <property type="entry name" value="POLYNUCLEOTIDYL TRANSFERASE, RIBONUCLEASE H-LIKE SUPERFAMILY PROTEIN"/>
    <property type="match status" value="1"/>
</dbReference>
<dbReference type="GO" id="GO:0004523">
    <property type="term" value="F:RNA-DNA hybrid ribonuclease activity"/>
    <property type="evidence" value="ECO:0007669"/>
    <property type="project" value="InterPro"/>
</dbReference>
<proteinExistence type="predicted"/>
<dbReference type="AlphaFoldDB" id="A0AAV0DK26"/>